<dbReference type="SUPFAM" id="SSF56300">
    <property type="entry name" value="Metallo-dependent phosphatases"/>
    <property type="match status" value="1"/>
</dbReference>
<proteinExistence type="predicted"/>
<dbReference type="Proteomes" id="UP000183585">
    <property type="component" value="Unassembled WGS sequence"/>
</dbReference>
<evidence type="ECO:0000313" key="3">
    <source>
        <dbReference type="Proteomes" id="UP000183585"/>
    </source>
</evidence>
<gene>
    <name evidence="2" type="ORF">GA0070563_104135</name>
</gene>
<accession>A0A1C4WZX1</accession>
<protein>
    <submittedName>
        <fullName evidence="2">Phosphodiesterase/alkaline phosphatase D</fullName>
    </submittedName>
</protein>
<dbReference type="InterPro" id="IPR018946">
    <property type="entry name" value="PhoD-like_MPP"/>
</dbReference>
<dbReference type="InterPro" id="IPR038607">
    <property type="entry name" value="PhoD-like_sf"/>
</dbReference>
<dbReference type="AlphaFoldDB" id="A0A1C4WZX1"/>
<dbReference type="EMBL" id="FMCT01000004">
    <property type="protein sequence ID" value="SCF01694.1"/>
    <property type="molecule type" value="Genomic_DNA"/>
</dbReference>
<evidence type="ECO:0000313" key="2">
    <source>
        <dbReference type="EMBL" id="SCF01694.1"/>
    </source>
</evidence>
<dbReference type="Gene3D" id="3.60.21.70">
    <property type="entry name" value="PhoD-like phosphatase"/>
    <property type="match status" value="1"/>
</dbReference>
<dbReference type="PANTHER" id="PTHR33987:SF1">
    <property type="entry name" value="CALCINEURIN-LIKE METALLO-PHOSPHOESTERASE SUPERFAMILY PROTEIN"/>
    <property type="match status" value="1"/>
</dbReference>
<dbReference type="RefSeq" id="WP_083302590.1">
    <property type="nucleotide sequence ID" value="NZ_FMCT01000004.1"/>
</dbReference>
<keyword evidence="3" id="KW-1185">Reference proteome</keyword>
<reference evidence="3" key="1">
    <citation type="submission" date="2016-06" db="EMBL/GenBank/DDBJ databases">
        <authorList>
            <person name="Varghese N."/>
            <person name="Submissions Spin"/>
        </authorList>
    </citation>
    <scope>NUCLEOTIDE SEQUENCE [LARGE SCALE GENOMIC DNA]</scope>
    <source>
        <strain evidence="3">DSM 43168</strain>
    </source>
</reference>
<name>A0A1C4WZX1_9ACTN</name>
<feature type="domain" description="PhoD-like phosphatase metallophosphatase" evidence="1">
    <location>
        <begin position="128"/>
        <end position="287"/>
    </location>
</feature>
<dbReference type="Pfam" id="PF09423">
    <property type="entry name" value="PhoD"/>
    <property type="match status" value="1"/>
</dbReference>
<organism evidence="2 3">
    <name type="scientific">Micromonospora carbonacea</name>
    <dbReference type="NCBI Taxonomy" id="47853"/>
    <lineage>
        <taxon>Bacteria</taxon>
        <taxon>Bacillati</taxon>
        <taxon>Actinomycetota</taxon>
        <taxon>Actinomycetes</taxon>
        <taxon>Micromonosporales</taxon>
        <taxon>Micromonosporaceae</taxon>
        <taxon>Micromonospora</taxon>
    </lineage>
</organism>
<dbReference type="PANTHER" id="PTHR33987">
    <property type="entry name" value="CALCINEURIN-LIKE METALLO-PHOSPHOESTERASE SUPERFAMILY PROTEIN"/>
    <property type="match status" value="1"/>
</dbReference>
<evidence type="ECO:0000259" key="1">
    <source>
        <dbReference type="Pfam" id="PF09423"/>
    </source>
</evidence>
<dbReference type="InterPro" id="IPR029052">
    <property type="entry name" value="Metallo-depent_PP-like"/>
</dbReference>
<sequence length="798" mass="85510">MAVINAWVGATTPSSARVVAKIGGASARLAVADNPQLSGPAWYGPVSASAEGIVSLTATGLAPNRRYWWAVEDAGVLDTVTTGRFRTHPPLGEPATFDFITGGDAGITPEVPGVGAAVNTSRLSNHPVFDTIRLRDPLFFAHLGDLHYYDLGSNNHGFTGATLANYRRAYDDVLLQPRQHELYRNVSTFLLWDDHDFGPNDSDSTAPGRANAQRVYRERVPHYPLADDEAIFHSFEVGRVLFVGSDSRSDRTPNSYPDGADKTMLGSAQRAWLEQLLTRSEASALCWLMPVQWLSGAVDSWGGFRYEQGQLAQMLGDLGWLSKMWMVVADKHSLGIDTGANNLWGGFPNFLTASLDAGGGDSTGPYDLGITGGRNRYTRFVVDDQGDQIIVQGTGYIGTSPWRSHTFSILANTPPPTDGGGQPVPPQTPATIADRVSWLGCDLVTGQIIADLPDITGTVSRVLGAYTSSSLSMPVPVSGPAALGDIAWQATQPGTTMIVAVVNGVPEWGGIVMTRRGGTDGTVDLGCVTLEGYLDRRYVGDHDWVQRDEVSVIAAGLIADAQVDGIGLAVDAPATGVLRDRSYVATDDATVYSRLRELSGVEGGPEWTIDLDWTDSTRTRVAKILRVRPRIGAASSTPGALFSAGAPSWSSTGASDARYTLVEDYSDGRGANYVLATSSGEGDARPQSQPAADIRPGWARYDRRYSPGSSITDTAVLDEHAAAELALRVGGAATWQIDSRWDAYPRLGVDWRLGDDVAWELHGHRHPNGVTGIGRVIGWELDIRAGRVKPILWEPGGN</sequence>